<dbReference type="InterPro" id="IPR036397">
    <property type="entry name" value="RNaseH_sf"/>
</dbReference>
<dbReference type="GeneTree" id="ENSGT01000000214408"/>
<keyword evidence="8" id="KW-0695">RNA-directed DNA polymerase</keyword>
<dbReference type="Gene3D" id="3.10.10.10">
    <property type="entry name" value="HIV Type 1 Reverse Transcriptase, subunit A, domain 1"/>
    <property type="match status" value="1"/>
</dbReference>
<name>A0A3B1J624_ASTMX</name>
<comment type="similarity">
    <text evidence="1">Belongs to the beta type-B retroviral polymerase family. HERV class-II K(HML-2) pol subfamily.</text>
</comment>
<dbReference type="PROSITE" id="PS50994">
    <property type="entry name" value="INTEGRASE"/>
    <property type="match status" value="1"/>
</dbReference>
<keyword evidence="3" id="KW-0808">Transferase</keyword>
<dbReference type="EC" id="3.1.26.4" evidence="2"/>
<dbReference type="CDD" id="cd01647">
    <property type="entry name" value="RT_LTR"/>
    <property type="match status" value="1"/>
</dbReference>
<dbReference type="PROSITE" id="PS50878">
    <property type="entry name" value="RT_POL"/>
    <property type="match status" value="1"/>
</dbReference>
<keyword evidence="13" id="KW-1185">Reference proteome</keyword>
<dbReference type="PANTHER" id="PTHR37984">
    <property type="entry name" value="PROTEIN CBG26694"/>
    <property type="match status" value="1"/>
</dbReference>
<dbReference type="Pfam" id="PF00665">
    <property type="entry name" value="rve"/>
    <property type="match status" value="1"/>
</dbReference>
<protein>
    <recommendedName>
        <fullName evidence="9">Gypsy retrotransposon integrase-like protein 1</fullName>
        <ecNumber evidence="2">3.1.26.4</ecNumber>
    </recommendedName>
</protein>
<evidence type="ECO:0000259" key="10">
    <source>
        <dbReference type="PROSITE" id="PS50878"/>
    </source>
</evidence>
<dbReference type="GO" id="GO:0003676">
    <property type="term" value="F:nucleic acid binding"/>
    <property type="evidence" value="ECO:0007669"/>
    <property type="project" value="InterPro"/>
</dbReference>
<feature type="domain" description="Reverse transcriptase" evidence="10">
    <location>
        <begin position="2"/>
        <end position="193"/>
    </location>
</feature>
<evidence type="ECO:0000256" key="3">
    <source>
        <dbReference type="ARBA" id="ARBA00022679"/>
    </source>
</evidence>
<dbReference type="InterPro" id="IPR043502">
    <property type="entry name" value="DNA/RNA_pol_sf"/>
</dbReference>
<dbReference type="CDD" id="cd09274">
    <property type="entry name" value="RNase_HI_RT_Ty3"/>
    <property type="match status" value="1"/>
</dbReference>
<evidence type="ECO:0000259" key="11">
    <source>
        <dbReference type="PROSITE" id="PS50994"/>
    </source>
</evidence>
<dbReference type="Pfam" id="PF17917">
    <property type="entry name" value="RT_RNaseH"/>
    <property type="match status" value="1"/>
</dbReference>
<feature type="domain" description="Integrase catalytic" evidence="11">
    <location>
        <begin position="463"/>
        <end position="622"/>
    </location>
</feature>
<evidence type="ECO:0000256" key="9">
    <source>
        <dbReference type="ARBA" id="ARBA00039658"/>
    </source>
</evidence>
<keyword evidence="7" id="KW-0378">Hydrolase</keyword>
<dbReference type="GO" id="GO:0003964">
    <property type="term" value="F:RNA-directed DNA polymerase activity"/>
    <property type="evidence" value="ECO:0007669"/>
    <property type="project" value="UniProtKB-KW"/>
</dbReference>
<dbReference type="PANTHER" id="PTHR37984:SF15">
    <property type="entry name" value="INTEGRASE CATALYTIC DOMAIN-CONTAINING PROTEIN"/>
    <property type="match status" value="1"/>
</dbReference>
<evidence type="ECO:0000256" key="8">
    <source>
        <dbReference type="ARBA" id="ARBA00022918"/>
    </source>
</evidence>
<evidence type="ECO:0000256" key="6">
    <source>
        <dbReference type="ARBA" id="ARBA00022759"/>
    </source>
</evidence>
<sequence>MAESGVIEPSSSPWAAPVVLVKKKDGGWRFCVDYRHLNAATKADLYPLPRIDDALDKVAGSTWFSSLDLRSGYWQVELAPEAREKTAFTLGSGLWQFRVMPFGLRNAPATIERLMERVLADIPKERCILYLDDLLAHALTFDEALGRLEQVIGAIKAANLWLHPKKCLLLQRKVQFQVQGGQERVIAYYSRALSKQERNYCVTRRELLAVVSGLKHFRHYLYATPFVLRTDHASLTWLMQFKEPEGQVARWITALQEFQFTIHHRAGRLHSNADALSCRPCLELECRYCARLEQREAEVEERVAAVSDSGSGETEPCSQEEFVKAQGEDSVLKIILQWKRAGQRPDWRDVTPLGPECKAYRSAWDSLCERGGLLYRRWEDAVPGRYAWQLLVPRSLRQRVLCAIHGPAGVGHFGVTKTLRQLRQRFYWPGCRADVELFVHCCDSCTAKKGPVGRSRAPLQSLRSGAPMERVAVDVLGPFPVTEDGNRYVLVAMDFFTKWPEAYAVPDQSAATTATRLVEDFFCRFGIPEELHSDQGRNFESQVMAEVCKRLGVRKTRTTPLHPQSDGLVERFNRTLATQLAITTSRHQKDWDRHLPLVLLSCRAVVQESTGFTPAQLMFGRELRTPVDLAFGLPAGLDVPENAPEYVRDLAERLTAVHQAARENQGGASNKQKRGYDMRCQGVPLEPGTRVWFHNPQRRKGRCPKLQSDWEGPCQVLERLSEVVYRPHGPADCCGPQGPASTLPAQRNFGGWGRCWDFGGYDTTRNWGWWFSGGSAGQSCCPCSARSLAPERLCVGLKKKKKMLFIVVYCYL</sequence>
<evidence type="ECO:0000256" key="7">
    <source>
        <dbReference type="ARBA" id="ARBA00022801"/>
    </source>
</evidence>
<organism evidence="12 13">
    <name type="scientific">Astyanax mexicanus</name>
    <name type="common">Blind cave fish</name>
    <name type="synonym">Astyanax fasciatus mexicanus</name>
    <dbReference type="NCBI Taxonomy" id="7994"/>
    <lineage>
        <taxon>Eukaryota</taxon>
        <taxon>Metazoa</taxon>
        <taxon>Chordata</taxon>
        <taxon>Craniata</taxon>
        <taxon>Vertebrata</taxon>
        <taxon>Euteleostomi</taxon>
        <taxon>Actinopterygii</taxon>
        <taxon>Neopterygii</taxon>
        <taxon>Teleostei</taxon>
        <taxon>Ostariophysi</taxon>
        <taxon>Characiformes</taxon>
        <taxon>Characoidei</taxon>
        <taxon>Acestrorhamphidae</taxon>
        <taxon>Acestrorhamphinae</taxon>
        <taxon>Astyanax</taxon>
    </lineage>
</organism>
<keyword evidence="4" id="KW-0548">Nucleotidyltransferase</keyword>
<dbReference type="Gene3D" id="3.30.420.10">
    <property type="entry name" value="Ribonuclease H-like superfamily/Ribonuclease H"/>
    <property type="match status" value="1"/>
</dbReference>
<dbReference type="GO" id="GO:0015074">
    <property type="term" value="P:DNA integration"/>
    <property type="evidence" value="ECO:0007669"/>
    <property type="project" value="InterPro"/>
</dbReference>
<dbReference type="InterPro" id="IPR001584">
    <property type="entry name" value="Integrase_cat-core"/>
</dbReference>
<dbReference type="SUPFAM" id="SSF53098">
    <property type="entry name" value="Ribonuclease H-like"/>
    <property type="match status" value="1"/>
</dbReference>
<dbReference type="InterPro" id="IPR050951">
    <property type="entry name" value="Retrovirus_Pol_polyprotein"/>
</dbReference>
<reference evidence="13" key="1">
    <citation type="submission" date="2013-03" db="EMBL/GenBank/DDBJ databases">
        <authorList>
            <person name="Jeffery W."/>
            <person name="Warren W."/>
            <person name="Wilson R.K."/>
        </authorList>
    </citation>
    <scope>NUCLEOTIDE SEQUENCE</scope>
    <source>
        <strain evidence="13">female</strain>
    </source>
</reference>
<dbReference type="FunFam" id="1.10.340.70:FF:000001">
    <property type="entry name" value="Retrovirus-related Pol polyprotein from transposon gypsy-like Protein"/>
    <property type="match status" value="1"/>
</dbReference>
<reference evidence="12" key="4">
    <citation type="submission" date="2025-09" db="UniProtKB">
        <authorList>
            <consortium name="Ensembl"/>
        </authorList>
    </citation>
    <scope>IDENTIFICATION</scope>
</reference>
<proteinExistence type="inferred from homology"/>
<evidence type="ECO:0000256" key="4">
    <source>
        <dbReference type="ARBA" id="ARBA00022695"/>
    </source>
</evidence>
<evidence type="ECO:0000313" key="12">
    <source>
        <dbReference type="Ensembl" id="ENSAMXP00000037351.1"/>
    </source>
</evidence>
<keyword evidence="5" id="KW-0540">Nuclease</keyword>
<dbReference type="InterPro" id="IPR000477">
    <property type="entry name" value="RT_dom"/>
</dbReference>
<dbReference type="GO" id="GO:0004523">
    <property type="term" value="F:RNA-DNA hybrid ribonuclease activity"/>
    <property type="evidence" value="ECO:0007669"/>
    <property type="project" value="UniProtKB-EC"/>
</dbReference>
<dbReference type="Gene3D" id="1.10.340.70">
    <property type="match status" value="1"/>
</dbReference>
<dbReference type="InParanoid" id="A0A3B1J624"/>
<dbReference type="InterPro" id="IPR043128">
    <property type="entry name" value="Rev_trsase/Diguanyl_cyclase"/>
</dbReference>
<dbReference type="Ensembl" id="ENSAMXT00000036301.1">
    <property type="protein sequence ID" value="ENSAMXP00000037351.1"/>
    <property type="gene ID" value="ENSAMXG00000037673.1"/>
</dbReference>
<accession>A0A3B1J624</accession>
<dbReference type="Pfam" id="PF00078">
    <property type="entry name" value="RVT_1"/>
    <property type="match status" value="1"/>
</dbReference>
<reference evidence="13" key="2">
    <citation type="journal article" date="2014" name="Nat. Commun.">
        <title>The cavefish genome reveals candidate genes for eye loss.</title>
        <authorList>
            <person name="McGaugh S.E."/>
            <person name="Gross J.B."/>
            <person name="Aken B."/>
            <person name="Blin M."/>
            <person name="Borowsky R."/>
            <person name="Chalopin D."/>
            <person name="Hinaux H."/>
            <person name="Jeffery W.R."/>
            <person name="Keene A."/>
            <person name="Ma L."/>
            <person name="Minx P."/>
            <person name="Murphy D."/>
            <person name="O'Quin K.E."/>
            <person name="Retaux S."/>
            <person name="Rohner N."/>
            <person name="Searle S.M."/>
            <person name="Stahl B.A."/>
            <person name="Tabin C."/>
            <person name="Volff J.N."/>
            <person name="Yoshizawa M."/>
            <person name="Warren W.C."/>
        </authorList>
    </citation>
    <scope>NUCLEOTIDE SEQUENCE [LARGE SCALE GENOMIC DNA]</scope>
    <source>
        <strain evidence="13">female</strain>
    </source>
</reference>
<reference evidence="12" key="3">
    <citation type="submission" date="2025-08" db="UniProtKB">
        <authorList>
            <consortium name="Ensembl"/>
        </authorList>
    </citation>
    <scope>IDENTIFICATION</scope>
</reference>
<keyword evidence="6" id="KW-0255">Endonuclease</keyword>
<dbReference type="Proteomes" id="UP000018467">
    <property type="component" value="Unassembled WGS sequence"/>
</dbReference>
<dbReference type="InterPro" id="IPR041373">
    <property type="entry name" value="RT_RNaseH"/>
</dbReference>
<evidence type="ECO:0000256" key="1">
    <source>
        <dbReference type="ARBA" id="ARBA00010879"/>
    </source>
</evidence>
<dbReference type="SUPFAM" id="SSF56672">
    <property type="entry name" value="DNA/RNA polymerases"/>
    <property type="match status" value="1"/>
</dbReference>
<dbReference type="FunFam" id="3.30.420.10:FF:000032">
    <property type="entry name" value="Retrovirus-related Pol polyprotein from transposon 297-like Protein"/>
    <property type="match status" value="1"/>
</dbReference>
<dbReference type="InterPro" id="IPR012337">
    <property type="entry name" value="RNaseH-like_sf"/>
</dbReference>
<dbReference type="InterPro" id="IPR041588">
    <property type="entry name" value="Integrase_H2C2"/>
</dbReference>
<evidence type="ECO:0000256" key="2">
    <source>
        <dbReference type="ARBA" id="ARBA00012180"/>
    </source>
</evidence>
<dbReference type="AlphaFoldDB" id="A0A3B1J624"/>
<evidence type="ECO:0000313" key="13">
    <source>
        <dbReference type="Proteomes" id="UP000018467"/>
    </source>
</evidence>
<dbReference type="Pfam" id="PF17921">
    <property type="entry name" value="Integrase_H2C2"/>
    <property type="match status" value="1"/>
</dbReference>
<dbReference type="Gene3D" id="3.30.70.270">
    <property type="match status" value="1"/>
</dbReference>
<evidence type="ECO:0000256" key="5">
    <source>
        <dbReference type="ARBA" id="ARBA00022722"/>
    </source>
</evidence>